<feature type="region of interest" description="Disordered" evidence="1">
    <location>
        <begin position="673"/>
        <end position="695"/>
    </location>
</feature>
<name>A0AA38HKG4_9CUCU</name>
<dbReference type="EMBL" id="JALNTZ010000011">
    <property type="protein sequence ID" value="KAJ3639250.1"/>
    <property type="molecule type" value="Genomic_DNA"/>
</dbReference>
<proteinExistence type="predicted"/>
<sequence length="845" mass="94263">MLDRDAPVKECPHKVGRACGMAPSPENDSAPKAPDKPRHDKCAKEKNKDDKTLSDLNDGELKGLLDEALNYKNPKDREGKSKLFNHLLNEAEEDERNARAARAGGSELVRYCNPSAKRNSRHRKKPSSISENMMHGGSLDNLAKEELFETSKHRTKKSVSARQREGGSLPCNVNASTIISHDYQFLEEARKKKEMAEKISTDVVEEQRLLEHDTLDQNFQEKVNELPQLKFTTRASLQVNVSEYGDIDRNRTVEKKGLQPRVPVFHVFMSRGGPDNEVDGPISFPQFDQAGERKNCSSTKSVTPIIGSDCASTLRISNDTKKVDENGNALHQPSVKTKKKKLQTDKNVVVCNAENVEGHRSDIISDIDKLMEFIGITDDQNEKRSIKSKQLNRHSSDDTSKSKKRAHSSKSKDNRSKLKKSNSLGEISTTNLDDFEFNKDKVVLRNNKNSTDKPRERRSWGNMEPLPLQNLYSNASAENLESAEFRVVTKKKKSKKRRNSISGRTKASANPTKTATRGPSPELRRKSACSVPHSEKSNDSSDVDSVHSLPIDTQRLDLATARLNMPISYAEMAKNSDKPKEKKVDKVPKDEVKCVSNQIVCDYIKMNNVDTSPSAKNTPPDVHNIKNFPAITKQVAVQVNVDKTKNSNKINRNINANKNVKNNVNKTTVGCGTENNLQNDHGMPPPHDPPELGYSSSLPPDIPDVQTIEKMQLINQGHHTAVASNLNCYDPSPLLNNGNDCSIDCDISENRTSVDLRPPVVILSGYGNSKEVPGLVFGFDINEQLLSEDNKDFCCEDFISRYVPPEAYTTTSHNHDKIVSYIGAAWDEAVVNISNGKVQYYSDLL</sequence>
<protein>
    <submittedName>
        <fullName evidence="2">Uncharacterized protein</fullName>
    </submittedName>
</protein>
<evidence type="ECO:0000313" key="2">
    <source>
        <dbReference type="EMBL" id="KAJ3639250.1"/>
    </source>
</evidence>
<feature type="region of interest" description="Disordered" evidence="1">
    <location>
        <begin position="324"/>
        <end position="343"/>
    </location>
</feature>
<feature type="compositionally biased region" description="Basic and acidic residues" evidence="1">
    <location>
        <begin position="33"/>
        <end position="59"/>
    </location>
</feature>
<feature type="region of interest" description="Disordered" evidence="1">
    <location>
        <begin position="381"/>
        <end position="424"/>
    </location>
</feature>
<evidence type="ECO:0000256" key="1">
    <source>
        <dbReference type="SAM" id="MobiDB-lite"/>
    </source>
</evidence>
<dbReference type="Proteomes" id="UP001168821">
    <property type="component" value="Unassembled WGS sequence"/>
</dbReference>
<feature type="compositionally biased region" description="Basic and acidic residues" evidence="1">
    <location>
        <begin position="450"/>
        <end position="459"/>
    </location>
</feature>
<organism evidence="2 3">
    <name type="scientific">Zophobas morio</name>
    <dbReference type="NCBI Taxonomy" id="2755281"/>
    <lineage>
        <taxon>Eukaryota</taxon>
        <taxon>Metazoa</taxon>
        <taxon>Ecdysozoa</taxon>
        <taxon>Arthropoda</taxon>
        <taxon>Hexapoda</taxon>
        <taxon>Insecta</taxon>
        <taxon>Pterygota</taxon>
        <taxon>Neoptera</taxon>
        <taxon>Endopterygota</taxon>
        <taxon>Coleoptera</taxon>
        <taxon>Polyphaga</taxon>
        <taxon>Cucujiformia</taxon>
        <taxon>Tenebrionidae</taxon>
        <taxon>Zophobas</taxon>
    </lineage>
</organism>
<feature type="region of interest" description="Disordered" evidence="1">
    <location>
        <begin position="113"/>
        <end position="138"/>
    </location>
</feature>
<feature type="compositionally biased region" description="Basic residues" evidence="1">
    <location>
        <begin position="488"/>
        <end position="499"/>
    </location>
</feature>
<comment type="caution">
    <text evidence="2">The sequence shown here is derived from an EMBL/GenBank/DDBJ whole genome shotgun (WGS) entry which is preliminary data.</text>
</comment>
<feature type="region of interest" description="Disordered" evidence="1">
    <location>
        <begin position="446"/>
        <end position="467"/>
    </location>
</feature>
<reference evidence="2" key="1">
    <citation type="journal article" date="2023" name="G3 (Bethesda)">
        <title>Whole genome assemblies of Zophobas morio and Tenebrio molitor.</title>
        <authorList>
            <person name="Kaur S."/>
            <person name="Stinson S.A."/>
            <person name="diCenzo G.C."/>
        </authorList>
    </citation>
    <scope>NUCLEOTIDE SEQUENCE</scope>
    <source>
        <strain evidence="2">QUZm001</strain>
    </source>
</reference>
<gene>
    <name evidence="2" type="ORF">Zmor_003930</name>
</gene>
<keyword evidence="3" id="KW-1185">Reference proteome</keyword>
<dbReference type="AlphaFoldDB" id="A0AA38HKG4"/>
<feature type="compositionally biased region" description="Basic and acidic residues" evidence="1">
    <location>
        <begin position="1"/>
        <end position="13"/>
    </location>
</feature>
<feature type="region of interest" description="Disordered" evidence="1">
    <location>
        <begin position="487"/>
        <end position="548"/>
    </location>
</feature>
<feature type="region of interest" description="Disordered" evidence="1">
    <location>
        <begin position="1"/>
        <end position="59"/>
    </location>
</feature>
<feature type="compositionally biased region" description="Polar residues" evidence="1">
    <location>
        <begin position="500"/>
        <end position="517"/>
    </location>
</feature>
<evidence type="ECO:0000313" key="3">
    <source>
        <dbReference type="Proteomes" id="UP001168821"/>
    </source>
</evidence>
<accession>A0AA38HKG4</accession>